<evidence type="ECO:0000313" key="3">
    <source>
        <dbReference type="Proteomes" id="UP000316781"/>
    </source>
</evidence>
<dbReference type="AlphaFoldDB" id="A0A549SCN8"/>
<proteinExistence type="predicted"/>
<name>A0A549SCN8_METSR</name>
<protein>
    <submittedName>
        <fullName evidence="2">Sugar transporter</fullName>
    </submittedName>
</protein>
<accession>A0A549SCN8</accession>
<keyword evidence="2" id="KW-0762">Sugar transport</keyword>
<feature type="non-terminal residue" evidence="2">
    <location>
        <position position="109"/>
    </location>
</feature>
<evidence type="ECO:0000256" key="1">
    <source>
        <dbReference type="SAM" id="SignalP"/>
    </source>
</evidence>
<dbReference type="EMBL" id="VJMF01000131">
    <property type="protein sequence ID" value="TRL22064.1"/>
    <property type="molecule type" value="Genomic_DNA"/>
</dbReference>
<organism evidence="2 3">
    <name type="scientific">Methylosinus sporium</name>
    <dbReference type="NCBI Taxonomy" id="428"/>
    <lineage>
        <taxon>Bacteria</taxon>
        <taxon>Pseudomonadati</taxon>
        <taxon>Pseudomonadota</taxon>
        <taxon>Alphaproteobacteria</taxon>
        <taxon>Hyphomicrobiales</taxon>
        <taxon>Methylocystaceae</taxon>
        <taxon>Methylosinus</taxon>
    </lineage>
</organism>
<sequence>MVGGGVVLKTLRIFGVLAAASLSGCSLLPGSGPSGDAVMTAGTPSESRPETAFALVEIDTNVVAALARHGAPGLRGSFGDYRPPASQPIGVGDTLQITLWEAASGGLFS</sequence>
<gene>
    <name evidence="2" type="ORF">FM996_21305</name>
</gene>
<dbReference type="Proteomes" id="UP000316781">
    <property type="component" value="Unassembled WGS sequence"/>
</dbReference>
<feature type="signal peptide" evidence="1">
    <location>
        <begin position="1"/>
        <end position="18"/>
    </location>
</feature>
<keyword evidence="2" id="KW-0813">Transport</keyword>
<comment type="caution">
    <text evidence="2">The sequence shown here is derived from an EMBL/GenBank/DDBJ whole genome shotgun (WGS) entry which is preliminary data.</text>
</comment>
<feature type="chain" id="PRO_5022147526" evidence="1">
    <location>
        <begin position="19"/>
        <end position="109"/>
    </location>
</feature>
<reference evidence="2 3" key="1">
    <citation type="submission" date="2019-07" db="EMBL/GenBank/DDBJ databases">
        <title>Ln-dependent methylotrophs.</title>
        <authorList>
            <person name="Tani A."/>
        </authorList>
    </citation>
    <scope>NUCLEOTIDE SEQUENCE [LARGE SCALE GENOMIC DNA]</scope>
    <source>
        <strain evidence="2 3">SM89A</strain>
    </source>
</reference>
<evidence type="ECO:0000313" key="2">
    <source>
        <dbReference type="EMBL" id="TRL22064.1"/>
    </source>
</evidence>
<keyword evidence="1" id="KW-0732">Signal</keyword>